<evidence type="ECO:0000259" key="2">
    <source>
        <dbReference type="PROSITE" id="PS51462"/>
    </source>
</evidence>
<keyword evidence="1" id="KW-0378">Hydrolase</keyword>
<dbReference type="Pfam" id="PF00293">
    <property type="entry name" value="NUDIX"/>
    <property type="match status" value="1"/>
</dbReference>
<dbReference type="EMBL" id="WUMV01000006">
    <property type="protein sequence ID" value="MXN66037.1"/>
    <property type="molecule type" value="Genomic_DNA"/>
</dbReference>
<dbReference type="PROSITE" id="PS51462">
    <property type="entry name" value="NUDIX"/>
    <property type="match status" value="1"/>
</dbReference>
<sequence>MSDIPRLGVSVLCLRDAEILLVKRGKEPYFGHWSLPGGLVEFGERLADAASRELLEETSVTALLEAEPVETFDIIQKQEDGVAAAHFVLAVFRGTYENGEARAGDDAAEVAWVGMRDLETLMMTPGTAARIMRHVTSMADGRG</sequence>
<dbReference type="InterPro" id="IPR000086">
    <property type="entry name" value="NUDIX_hydrolase_dom"/>
</dbReference>
<protein>
    <submittedName>
        <fullName evidence="3">NUDIX domain-containing protein</fullName>
    </submittedName>
</protein>
<accession>A0A7X3LVW8</accession>
<evidence type="ECO:0000256" key="1">
    <source>
        <dbReference type="ARBA" id="ARBA00022801"/>
    </source>
</evidence>
<evidence type="ECO:0000313" key="4">
    <source>
        <dbReference type="Proteomes" id="UP000433101"/>
    </source>
</evidence>
<dbReference type="Gene3D" id="3.90.79.10">
    <property type="entry name" value="Nucleoside Triphosphate Pyrophosphohydrolase"/>
    <property type="match status" value="1"/>
</dbReference>
<dbReference type="InterPro" id="IPR015797">
    <property type="entry name" value="NUDIX_hydrolase-like_dom_sf"/>
</dbReference>
<name>A0A7X3LVW8_9HYPH</name>
<comment type="caution">
    <text evidence="3">The sequence shown here is derived from an EMBL/GenBank/DDBJ whole genome shotgun (WGS) entry which is preliminary data.</text>
</comment>
<dbReference type="PANTHER" id="PTHR43736:SF1">
    <property type="entry name" value="DIHYDRONEOPTERIN TRIPHOSPHATE DIPHOSPHATASE"/>
    <property type="match status" value="1"/>
</dbReference>
<keyword evidence="4" id="KW-1185">Reference proteome</keyword>
<dbReference type="RefSeq" id="WP_160776265.1">
    <property type="nucleotide sequence ID" value="NZ_WUMV01000006.1"/>
</dbReference>
<dbReference type="CDD" id="cd04673">
    <property type="entry name" value="NUDIX_ADPRase"/>
    <property type="match status" value="1"/>
</dbReference>
<dbReference type="PRINTS" id="PR00502">
    <property type="entry name" value="NUDIXFAMILY"/>
</dbReference>
<dbReference type="InterPro" id="IPR020476">
    <property type="entry name" value="Nudix_hydrolase"/>
</dbReference>
<dbReference type="SUPFAM" id="SSF55811">
    <property type="entry name" value="Nudix"/>
    <property type="match status" value="1"/>
</dbReference>
<organism evidence="3 4">
    <name type="scientific">Stappia sediminis</name>
    <dbReference type="NCBI Taxonomy" id="2692190"/>
    <lineage>
        <taxon>Bacteria</taxon>
        <taxon>Pseudomonadati</taxon>
        <taxon>Pseudomonadota</taxon>
        <taxon>Alphaproteobacteria</taxon>
        <taxon>Hyphomicrobiales</taxon>
        <taxon>Stappiaceae</taxon>
        <taxon>Stappia</taxon>
    </lineage>
</organism>
<evidence type="ECO:0000313" key="3">
    <source>
        <dbReference type="EMBL" id="MXN66037.1"/>
    </source>
</evidence>
<reference evidence="3 4" key="1">
    <citation type="submission" date="2019-12" db="EMBL/GenBank/DDBJ databases">
        <authorList>
            <person name="Li M."/>
        </authorList>
    </citation>
    <scope>NUCLEOTIDE SEQUENCE [LARGE SCALE GENOMIC DNA]</scope>
    <source>
        <strain evidence="3 4">GBMRC 2046</strain>
    </source>
</reference>
<dbReference type="PANTHER" id="PTHR43736">
    <property type="entry name" value="ADP-RIBOSE PYROPHOSPHATASE"/>
    <property type="match status" value="1"/>
</dbReference>
<dbReference type="AlphaFoldDB" id="A0A7X3LVW8"/>
<dbReference type="GO" id="GO:0016787">
    <property type="term" value="F:hydrolase activity"/>
    <property type="evidence" value="ECO:0007669"/>
    <property type="project" value="UniProtKB-KW"/>
</dbReference>
<gene>
    <name evidence="3" type="ORF">GR183_14075</name>
</gene>
<dbReference type="Proteomes" id="UP000433101">
    <property type="component" value="Unassembled WGS sequence"/>
</dbReference>
<feature type="domain" description="Nudix hydrolase" evidence="2">
    <location>
        <begin position="4"/>
        <end position="136"/>
    </location>
</feature>
<proteinExistence type="predicted"/>